<dbReference type="Pfam" id="PF00067">
    <property type="entry name" value="p450"/>
    <property type="match status" value="1"/>
</dbReference>
<reference evidence="3 4" key="1">
    <citation type="journal article" date="2013" name="Biodegradation">
        <title>Occurrence of 4-tert-butylphenol (4-t-BP) biodegradation in an aquatic sample caused by the presence of Spirodela polyrrhiza and isolation of a 4-t-BP-utilizing bacterium.</title>
        <authorList>
            <person name="Ogata Y."/>
            <person name="Toyama T."/>
            <person name="Yu N."/>
            <person name="Wang X."/>
            <person name="Sei K."/>
            <person name="Ike M."/>
        </authorList>
    </citation>
    <scope>NUCLEOTIDE SEQUENCE [LARGE SCALE GENOMIC DNA]</scope>
    <source>
        <strain evidence="3 4">OMI</strain>
    </source>
</reference>
<dbReference type="PRINTS" id="PR00359">
    <property type="entry name" value="BP450"/>
</dbReference>
<reference evidence="3 4" key="2">
    <citation type="journal article" date="2013" name="Environ. Sci. Technol.">
        <title>The 4-tert-butylphenol-utilizing bacterium Sphingobium fuliginis OMI can degrade bisphenols via phenolic ring hydroxylation and meta-cleavage pathway.</title>
        <authorList>
            <person name="Ogata Y."/>
            <person name="Goda S."/>
            <person name="Toyama T."/>
            <person name="Sei K."/>
            <person name="Ike M."/>
        </authorList>
    </citation>
    <scope>NUCLEOTIDE SEQUENCE [LARGE SCALE GENOMIC DNA]</scope>
    <source>
        <strain evidence="3 4">OMI</strain>
    </source>
</reference>
<comment type="similarity">
    <text evidence="1 2">Belongs to the cytochrome P450 family.</text>
</comment>
<keyword evidence="2" id="KW-0349">Heme</keyword>
<comment type="caution">
    <text evidence="3">The sequence shown here is derived from an EMBL/GenBank/DDBJ whole genome shotgun (WGS) entry which is preliminary data.</text>
</comment>
<keyword evidence="2" id="KW-0560">Oxidoreductase</keyword>
<keyword evidence="2" id="KW-0479">Metal-binding</keyword>
<dbReference type="GO" id="GO:0020037">
    <property type="term" value="F:heme binding"/>
    <property type="evidence" value="ECO:0007669"/>
    <property type="project" value="InterPro"/>
</dbReference>
<dbReference type="InterPro" id="IPR001128">
    <property type="entry name" value="Cyt_P450"/>
</dbReference>
<accession>A0A292ZNI8</accession>
<keyword evidence="2" id="KW-0408">Iron</keyword>
<organism evidence="3 4">
    <name type="scientific">Sphingobium fuliginis (strain ATCC 27551)</name>
    <dbReference type="NCBI Taxonomy" id="336203"/>
    <lineage>
        <taxon>Bacteria</taxon>
        <taxon>Pseudomonadati</taxon>
        <taxon>Pseudomonadota</taxon>
        <taxon>Alphaproteobacteria</taxon>
        <taxon>Sphingomonadales</taxon>
        <taxon>Sphingomonadaceae</taxon>
        <taxon>Sphingobium</taxon>
    </lineage>
</organism>
<dbReference type="GO" id="GO:0016705">
    <property type="term" value="F:oxidoreductase activity, acting on paired donors, with incorporation or reduction of molecular oxygen"/>
    <property type="evidence" value="ECO:0007669"/>
    <property type="project" value="InterPro"/>
</dbReference>
<dbReference type="InterPro" id="IPR017972">
    <property type="entry name" value="Cyt_P450_CS"/>
</dbReference>
<evidence type="ECO:0000256" key="2">
    <source>
        <dbReference type="RuleBase" id="RU000461"/>
    </source>
</evidence>
<dbReference type="Proteomes" id="UP000221538">
    <property type="component" value="Unassembled WGS sequence"/>
</dbReference>
<dbReference type="GO" id="GO:0004497">
    <property type="term" value="F:monooxygenase activity"/>
    <property type="evidence" value="ECO:0007669"/>
    <property type="project" value="UniProtKB-KW"/>
</dbReference>
<dbReference type="PANTHER" id="PTHR46696">
    <property type="entry name" value="P450, PUTATIVE (EUROFUNG)-RELATED"/>
    <property type="match status" value="1"/>
</dbReference>
<evidence type="ECO:0000256" key="1">
    <source>
        <dbReference type="ARBA" id="ARBA00010617"/>
    </source>
</evidence>
<dbReference type="GO" id="GO:0005506">
    <property type="term" value="F:iron ion binding"/>
    <property type="evidence" value="ECO:0007669"/>
    <property type="project" value="InterPro"/>
</dbReference>
<dbReference type="InterPro" id="IPR002397">
    <property type="entry name" value="Cyt_P450_B"/>
</dbReference>
<protein>
    <submittedName>
        <fullName evidence="3">Putative cytochrome P450 hydroxylase</fullName>
    </submittedName>
</protein>
<dbReference type="InterPro" id="IPR036396">
    <property type="entry name" value="Cyt_P450_sf"/>
</dbReference>
<keyword evidence="2" id="KW-0503">Monooxygenase</keyword>
<dbReference type="AlphaFoldDB" id="A0A292ZNI8"/>
<dbReference type="PROSITE" id="PS00086">
    <property type="entry name" value="CYTOCHROME_P450"/>
    <property type="match status" value="1"/>
</dbReference>
<proteinExistence type="inferred from homology"/>
<gene>
    <name evidence="3" type="ORF">SFOMI_5076</name>
</gene>
<sequence length="441" mass="50670">MLPSGIMTEDGMTEITRAKTQEPKERRLKTAVDHVFDPLDPETIRNPGPAYSALAAQCPFYHYKGEEYQFYITSDYKEIRDKILSDNPTWSFKWGDAPMDWEAFSDFGILTDPPFHLEYIAALRKGMTPARMRYYLPEVEAIAEDLVSGLESRADKQGNFHDLFCLPLPARTMCFMLGADQALHADYKRWADELQSLLFNDRNPNAEQTLIAEIQPHFMGLIEARRQLLRDAGIDEPTHEHWGTVLPFDYISLGLVSRVEGRRFNDMELFQICTALLTGGQETTTSLLTNVVWRLLEAPERWERLKAEPHLVENVIEESLRFDPPINSHFRTSLCPVQMHGAELPERSKLMFSMMGANRDPDIFPDPDSFIMDRPLNQVKRHLSFGYGVHFCLGAPIARLEAQVGLRKLVERLPDLRLTGSPGRIDSWIYWGQRQLPVAWD</sequence>
<dbReference type="EMBL" id="BEWI01000032">
    <property type="protein sequence ID" value="GAY24496.1"/>
    <property type="molecule type" value="Genomic_DNA"/>
</dbReference>
<dbReference type="PRINTS" id="PR00385">
    <property type="entry name" value="P450"/>
</dbReference>
<dbReference type="PANTHER" id="PTHR46696:SF6">
    <property type="entry name" value="P450, PUTATIVE (EUROFUNG)-RELATED"/>
    <property type="match status" value="1"/>
</dbReference>
<evidence type="ECO:0000313" key="3">
    <source>
        <dbReference type="EMBL" id="GAY24496.1"/>
    </source>
</evidence>
<name>A0A292ZNI8_SPHSA</name>
<evidence type="ECO:0000313" key="4">
    <source>
        <dbReference type="Proteomes" id="UP000221538"/>
    </source>
</evidence>
<dbReference type="SUPFAM" id="SSF48264">
    <property type="entry name" value="Cytochrome P450"/>
    <property type="match status" value="1"/>
</dbReference>
<dbReference type="Gene3D" id="1.10.630.10">
    <property type="entry name" value="Cytochrome P450"/>
    <property type="match status" value="1"/>
</dbReference>